<protein>
    <submittedName>
        <fullName evidence="2">Uncharacterized protein</fullName>
    </submittedName>
</protein>
<accession>A0ABD0ULV0</accession>
<dbReference type="Proteomes" id="UP001552299">
    <property type="component" value="Unassembled WGS sequence"/>
</dbReference>
<gene>
    <name evidence="2" type="ORF">M5K25_017172</name>
</gene>
<proteinExistence type="predicted"/>
<sequence>MVRNGEPKQEGCHHGEPHQLNGETADGVYQRHGEPVTRHGAAERDECLSSGDLVNFLERVHGGGLRKPADSAKDVFLKEVLAVESDVEEKPSRRGADEVEAVATNELLRKQPEAVSLSSGHFGDLLLLLLDFDLENLGHVGSCLLGVVCDEGGVPGGLRHLHPPVVGEQSRGRAEHEDDSPHVVGLRNSGPCSVVVVVRRVVLALEPCGDDEGDDAPCEVTEPLHREHGCNESAAGFFISVFGHDGGGKRIVAADAETEPEAEEAEGSHNAFSGVAEGETGGDGAYYHEHEGHAVNFFAAHLVAEPTEEELTCESAAERDAIDCGGDVGWEAAWCLGVRIEVVDAAEELGDQRDAEQIVSVGEESHSGDDDGLEVVQLGFGQVKLVKNLEISGRHG</sequence>
<feature type="compositionally biased region" description="Basic and acidic residues" evidence="1">
    <location>
        <begin position="29"/>
        <end position="44"/>
    </location>
</feature>
<dbReference type="EMBL" id="JANQDX010000013">
    <property type="protein sequence ID" value="KAL0913694.1"/>
    <property type="molecule type" value="Genomic_DNA"/>
</dbReference>
<evidence type="ECO:0000256" key="1">
    <source>
        <dbReference type="SAM" id="MobiDB-lite"/>
    </source>
</evidence>
<dbReference type="AlphaFoldDB" id="A0ABD0ULV0"/>
<organism evidence="2 3">
    <name type="scientific">Dendrobium thyrsiflorum</name>
    <name type="common">Pinecone-like raceme dendrobium</name>
    <name type="synonym">Orchid</name>
    <dbReference type="NCBI Taxonomy" id="117978"/>
    <lineage>
        <taxon>Eukaryota</taxon>
        <taxon>Viridiplantae</taxon>
        <taxon>Streptophyta</taxon>
        <taxon>Embryophyta</taxon>
        <taxon>Tracheophyta</taxon>
        <taxon>Spermatophyta</taxon>
        <taxon>Magnoliopsida</taxon>
        <taxon>Liliopsida</taxon>
        <taxon>Asparagales</taxon>
        <taxon>Orchidaceae</taxon>
        <taxon>Epidendroideae</taxon>
        <taxon>Malaxideae</taxon>
        <taxon>Dendrobiinae</taxon>
        <taxon>Dendrobium</taxon>
    </lineage>
</organism>
<feature type="compositionally biased region" description="Basic and acidic residues" evidence="1">
    <location>
        <begin position="1"/>
        <end position="17"/>
    </location>
</feature>
<name>A0ABD0ULV0_DENTH</name>
<feature type="region of interest" description="Disordered" evidence="1">
    <location>
        <begin position="257"/>
        <end position="281"/>
    </location>
</feature>
<keyword evidence="3" id="KW-1185">Reference proteome</keyword>
<feature type="region of interest" description="Disordered" evidence="1">
    <location>
        <begin position="1"/>
        <end position="44"/>
    </location>
</feature>
<comment type="caution">
    <text evidence="2">The sequence shown here is derived from an EMBL/GenBank/DDBJ whole genome shotgun (WGS) entry which is preliminary data.</text>
</comment>
<evidence type="ECO:0000313" key="3">
    <source>
        <dbReference type="Proteomes" id="UP001552299"/>
    </source>
</evidence>
<evidence type="ECO:0000313" key="2">
    <source>
        <dbReference type="EMBL" id="KAL0913694.1"/>
    </source>
</evidence>
<reference evidence="2 3" key="1">
    <citation type="journal article" date="2024" name="Plant Biotechnol. J.">
        <title>Dendrobium thyrsiflorum genome and its molecular insights into genes involved in important horticultural traits.</title>
        <authorList>
            <person name="Chen B."/>
            <person name="Wang J.Y."/>
            <person name="Zheng P.J."/>
            <person name="Li K.L."/>
            <person name="Liang Y.M."/>
            <person name="Chen X.F."/>
            <person name="Zhang C."/>
            <person name="Zhao X."/>
            <person name="He X."/>
            <person name="Zhang G.Q."/>
            <person name="Liu Z.J."/>
            <person name="Xu Q."/>
        </authorList>
    </citation>
    <scope>NUCLEOTIDE SEQUENCE [LARGE SCALE GENOMIC DNA]</scope>
    <source>
        <strain evidence="2">GZMU011</strain>
    </source>
</reference>